<dbReference type="AlphaFoldDB" id="A0A1A9BFC5"/>
<accession>A0A1A9BFC5</accession>
<gene>
    <name evidence="1" type="ORF">GA0070622_5311</name>
</gene>
<name>A0A1A9BFC5_9ACTN</name>
<reference evidence="2" key="1">
    <citation type="submission" date="2016-06" db="EMBL/GenBank/DDBJ databases">
        <authorList>
            <person name="Varghese N."/>
            <person name="Submissions Spin"/>
        </authorList>
    </citation>
    <scope>NUCLEOTIDE SEQUENCE [LARGE SCALE GENOMIC DNA]</scope>
    <source>
        <strain evidence="2">DSM 45794</strain>
    </source>
</reference>
<dbReference type="STRING" id="946078.GA0070622_5311"/>
<evidence type="ECO:0000313" key="1">
    <source>
        <dbReference type="EMBL" id="SBT68215.1"/>
    </source>
</evidence>
<keyword evidence="2" id="KW-1185">Reference proteome</keyword>
<dbReference type="OrthoDB" id="4964778at2"/>
<evidence type="ECO:0000313" key="2">
    <source>
        <dbReference type="Proteomes" id="UP000199558"/>
    </source>
</evidence>
<dbReference type="EMBL" id="FLRH01000004">
    <property type="protein sequence ID" value="SBT68215.1"/>
    <property type="molecule type" value="Genomic_DNA"/>
</dbReference>
<proteinExistence type="predicted"/>
<sequence>MPWRPAPMDPVYTPASYPGHDYLGPGEIVTVRAGREVVGHLTRQGARLGWLPRPALSEAAGAVRLIVEDVLCSFARDGRPLVDAWAECLRLTQHDSPVVAPLDGFRHPLADD</sequence>
<protein>
    <submittedName>
        <fullName evidence="1">Uncharacterized protein</fullName>
    </submittedName>
</protein>
<organism evidence="1 2">
    <name type="scientific">Micromonospora sediminicola</name>
    <dbReference type="NCBI Taxonomy" id="946078"/>
    <lineage>
        <taxon>Bacteria</taxon>
        <taxon>Bacillati</taxon>
        <taxon>Actinomycetota</taxon>
        <taxon>Actinomycetes</taxon>
        <taxon>Micromonosporales</taxon>
        <taxon>Micromonosporaceae</taxon>
        <taxon>Micromonospora</taxon>
    </lineage>
</organism>
<dbReference type="Proteomes" id="UP000199558">
    <property type="component" value="Unassembled WGS sequence"/>
</dbReference>
<dbReference type="RefSeq" id="WP_141684636.1">
    <property type="nucleotide sequence ID" value="NZ_FLRH01000004.1"/>
</dbReference>